<evidence type="ECO:0000313" key="2">
    <source>
        <dbReference type="EMBL" id="TDR37640.1"/>
    </source>
</evidence>
<proteinExistence type="predicted"/>
<keyword evidence="4" id="KW-1185">Reference proteome</keyword>
<dbReference type="AlphaFoldDB" id="A0A011USN5"/>
<dbReference type="PROSITE" id="PS51257">
    <property type="entry name" value="PROKAR_LIPOPROTEIN"/>
    <property type="match status" value="1"/>
</dbReference>
<dbReference type="HOGENOM" id="CLU_2178337_0_0_5"/>
<dbReference type="Proteomes" id="UP000019849">
    <property type="component" value="Unassembled WGS sequence"/>
</dbReference>
<dbReference type="EMBL" id="JENY01000008">
    <property type="protein sequence ID" value="EXL09271.1"/>
    <property type="molecule type" value="Genomic_DNA"/>
</dbReference>
<dbReference type="PATRIC" id="fig|69279.3.peg.1593"/>
<protein>
    <recommendedName>
        <fullName evidence="5">Lipoprotein</fullName>
    </recommendedName>
</protein>
<reference evidence="2 4" key="2">
    <citation type="submission" date="2019-03" db="EMBL/GenBank/DDBJ databases">
        <title>Genomic Encyclopedia of Type Strains, Phase IV (KMG-IV): sequencing the most valuable type-strain genomes for metagenomic binning, comparative biology and taxonomic classification.</title>
        <authorList>
            <person name="Goeker M."/>
        </authorList>
    </citation>
    <scope>NUCLEOTIDE SEQUENCE [LARGE SCALE GENOMIC DNA]</scope>
    <source>
        <strain evidence="2 4">DSM 11603</strain>
    </source>
</reference>
<evidence type="ECO:0000313" key="1">
    <source>
        <dbReference type="EMBL" id="EXL09271.1"/>
    </source>
</evidence>
<organism evidence="1 3">
    <name type="scientific">Aquamicrobium defluvii</name>
    <dbReference type="NCBI Taxonomy" id="69279"/>
    <lineage>
        <taxon>Bacteria</taxon>
        <taxon>Pseudomonadati</taxon>
        <taxon>Pseudomonadota</taxon>
        <taxon>Alphaproteobacteria</taxon>
        <taxon>Hyphomicrobiales</taxon>
        <taxon>Phyllobacteriaceae</taxon>
        <taxon>Aquamicrobium</taxon>
    </lineage>
</organism>
<comment type="caution">
    <text evidence="1">The sequence shown here is derived from an EMBL/GenBank/DDBJ whole genome shotgun (WGS) entry which is preliminary data.</text>
</comment>
<dbReference type="eggNOG" id="ENOG50312Z8">
    <property type="taxonomic scope" value="Bacteria"/>
</dbReference>
<sequence>MRIWGMLTAIAAAAMLSGCVTESSYKQAQEIVRGSPAMKRDAINECYRGASRASPARKAQMAKIMNVSPRSNVARTYCTRAFNGIASGRISYEDFRIRSPRFIRVIQGR</sequence>
<gene>
    <name evidence="1" type="ORF">BG36_23345</name>
    <name evidence="2" type="ORF">DES43_102188</name>
</gene>
<evidence type="ECO:0000313" key="3">
    <source>
        <dbReference type="Proteomes" id="UP000019849"/>
    </source>
</evidence>
<accession>A0A011USN5</accession>
<dbReference type="RefSeq" id="WP_035025247.1">
    <property type="nucleotide sequence ID" value="NZ_KK073882.1"/>
</dbReference>
<evidence type="ECO:0008006" key="5">
    <source>
        <dbReference type="Google" id="ProtNLM"/>
    </source>
</evidence>
<name>A0A011USN5_9HYPH</name>
<dbReference type="OrthoDB" id="7908985at2"/>
<reference evidence="1 3" key="1">
    <citation type="submission" date="2014-02" db="EMBL/GenBank/DDBJ databases">
        <title>Aquamicrobium defluvii Genome sequencing.</title>
        <authorList>
            <person name="Wang X."/>
        </authorList>
    </citation>
    <scope>NUCLEOTIDE SEQUENCE [LARGE SCALE GENOMIC DNA]</scope>
    <source>
        <strain evidence="1 3">W13Z1</strain>
    </source>
</reference>
<evidence type="ECO:0000313" key="4">
    <source>
        <dbReference type="Proteomes" id="UP000294958"/>
    </source>
</evidence>
<dbReference type="Proteomes" id="UP000294958">
    <property type="component" value="Unassembled WGS sequence"/>
</dbReference>
<dbReference type="EMBL" id="SNZF01000002">
    <property type="protein sequence ID" value="TDR37640.1"/>
    <property type="molecule type" value="Genomic_DNA"/>
</dbReference>